<proteinExistence type="inferred from homology"/>
<name>A0A4W2HJ59_BOBOX</name>
<evidence type="ECO:0000313" key="8">
    <source>
        <dbReference type="Proteomes" id="UP000429181"/>
    </source>
</evidence>
<dbReference type="SUPFAM" id="SSF53383">
    <property type="entry name" value="PLP-dependent transferases"/>
    <property type="match status" value="1"/>
</dbReference>
<dbReference type="GO" id="GO:0009450">
    <property type="term" value="P:gamma-aminobutyric acid catabolic process"/>
    <property type="evidence" value="ECO:0007669"/>
    <property type="project" value="TreeGrafter"/>
</dbReference>
<protein>
    <submittedName>
        <fullName evidence="7">4-aminobutyrate aminotransferase</fullName>
    </submittedName>
</protein>
<evidence type="ECO:0000256" key="5">
    <source>
        <dbReference type="ARBA" id="ARBA00022898"/>
    </source>
</evidence>
<gene>
    <name evidence="7" type="primary">ABAT</name>
</gene>
<dbReference type="GO" id="GO:0030170">
    <property type="term" value="F:pyridoxal phosphate binding"/>
    <property type="evidence" value="ECO:0007669"/>
    <property type="project" value="InterPro"/>
</dbReference>
<dbReference type="AlphaFoldDB" id="A0A4W2HJ59"/>
<feature type="compositionally biased region" description="Polar residues" evidence="6">
    <location>
        <begin position="1"/>
        <end position="13"/>
    </location>
</feature>
<accession>A0A4W2HJ59</accession>
<reference evidence="7 8" key="1">
    <citation type="submission" date="2018-11" db="EMBL/GenBank/DDBJ databases">
        <title>Haplotype-resolved cattle genomes.</title>
        <authorList>
            <person name="Low W.Y."/>
            <person name="Tearle R."/>
            <person name="Bickhart D.M."/>
            <person name="Rosen B.D."/>
            <person name="Koren S."/>
            <person name="Rhie A."/>
            <person name="Hiendleder S."/>
            <person name="Phillippy A.M."/>
            <person name="Smith T.P.L."/>
            <person name="Williams J.L."/>
        </authorList>
    </citation>
    <scope>NUCLEOTIDE SEQUENCE [LARGE SCALE GENOMIC DNA]</scope>
</reference>
<dbReference type="FunFam" id="3.90.1150.10:FF:000191">
    <property type="entry name" value="4-aminobutyrate aminotransferase, mitochondrial"/>
    <property type="match status" value="2"/>
</dbReference>
<evidence type="ECO:0000256" key="2">
    <source>
        <dbReference type="ARBA" id="ARBA00008954"/>
    </source>
</evidence>
<dbReference type="Proteomes" id="UP000429181">
    <property type="component" value="Chromosome 25"/>
</dbReference>
<dbReference type="PANTHER" id="PTHR43206">
    <property type="entry name" value="AMINOTRANSFERASE"/>
    <property type="match status" value="1"/>
</dbReference>
<dbReference type="GeneTree" id="ENSGT00550000074885"/>
<dbReference type="InterPro" id="IPR015421">
    <property type="entry name" value="PyrdxlP-dep_Trfase_major"/>
</dbReference>
<dbReference type="Ensembl" id="ENSBIXT00005005093.1">
    <property type="protein sequence ID" value="ENSBIXP00005031318.1"/>
    <property type="gene ID" value="ENSBIXG00005011764.1"/>
</dbReference>
<dbReference type="GO" id="GO:0008483">
    <property type="term" value="F:transaminase activity"/>
    <property type="evidence" value="ECO:0007669"/>
    <property type="project" value="UniProtKB-KW"/>
</dbReference>
<evidence type="ECO:0000256" key="3">
    <source>
        <dbReference type="ARBA" id="ARBA00022576"/>
    </source>
</evidence>
<sequence>MVQRGQLHTSAAPSIQKRGRGQLRSRLNQPREPPPPSRPPFQRRAPHTPARLGLLAAAVATRLLHPRPSRPLLRAPGSSAPGRPDSAPGPPSPALPGAVARGGRAHWPWRARGPGPASLIGQRGSAEPRSPASRWGKRGRDRAPPERRVRIAEVGARRIGVCTLEQRPGGSRHISQAAAKVDVEFDYDGPLMKTEVPGPRSRELMKQLNIIQNAEAVHFFCNYEESRGNYLVDVDGNRMLDLYSQISSVPIGYNHPALMKLVQQPQNMSTFINRPALGILPPENFVEKLRESLLSVAPKGMSQLITMACGSCSNENAFKTIFMWYRSKERGQSSFSKEELETCMVNQAPGCPDYSILSFMGAFHGRTMGCLATTHSKAIHKIDIPSFDWPIAPFPRLKYPLEEFVKENQQEEARCLEEVEDLIVKYRKKKRTVAGIIVEPIQSEGGDNHASDDFFRKLRDISRKPYRIFNTWLGDPSKNLLLAEVINVIKREDLLNNAAHAGKVLLTGLLDLQARFPQLISRVRGRGTFCSFDTPDESVRNKLISIARNKGLMLGGCGDKSIRFRPTLVFRDHHAHLFLNIFSDILADFK</sequence>
<keyword evidence="4" id="KW-0808">Transferase</keyword>
<reference evidence="7" key="2">
    <citation type="submission" date="2025-08" db="UniProtKB">
        <authorList>
            <consortium name="Ensembl"/>
        </authorList>
    </citation>
    <scope>IDENTIFICATION</scope>
</reference>
<keyword evidence="3" id="KW-0032">Aminotransferase</keyword>
<evidence type="ECO:0000256" key="6">
    <source>
        <dbReference type="SAM" id="MobiDB-lite"/>
    </source>
</evidence>
<dbReference type="Gene3D" id="3.90.1150.10">
    <property type="entry name" value="Aspartate Aminotransferase, domain 1"/>
    <property type="match status" value="2"/>
</dbReference>
<dbReference type="FunFam" id="3.40.640.10:FF:000373">
    <property type="entry name" value="Uncharacterized protein"/>
    <property type="match status" value="1"/>
</dbReference>
<feature type="region of interest" description="Disordered" evidence="6">
    <location>
        <begin position="1"/>
        <end position="147"/>
    </location>
</feature>
<dbReference type="InterPro" id="IPR005814">
    <property type="entry name" value="Aminotrans_3"/>
</dbReference>
<comment type="cofactor">
    <cofactor evidence="1">
        <name>pyridoxal 5'-phosphate</name>
        <dbReference type="ChEBI" id="CHEBI:597326"/>
    </cofactor>
</comment>
<dbReference type="InterPro" id="IPR015424">
    <property type="entry name" value="PyrdxlP-dep_Trfase"/>
</dbReference>
<feature type="compositionally biased region" description="Low complexity" evidence="6">
    <location>
        <begin position="70"/>
        <end position="86"/>
    </location>
</feature>
<evidence type="ECO:0000256" key="1">
    <source>
        <dbReference type="ARBA" id="ARBA00001933"/>
    </source>
</evidence>
<dbReference type="GO" id="GO:0005739">
    <property type="term" value="C:mitochondrion"/>
    <property type="evidence" value="ECO:0007669"/>
    <property type="project" value="TreeGrafter"/>
</dbReference>
<dbReference type="PANTHER" id="PTHR43206:SF4">
    <property type="entry name" value="4-AMINOBUTYRATE AMINOTRANSFERASE, MITOCHONDRIAL"/>
    <property type="match status" value="1"/>
</dbReference>
<organism evidence="7 8">
    <name type="scientific">Bos indicus x Bos taurus</name>
    <name type="common">Hybrid cattle</name>
    <dbReference type="NCBI Taxonomy" id="30522"/>
    <lineage>
        <taxon>Eukaryota</taxon>
        <taxon>Metazoa</taxon>
        <taxon>Chordata</taxon>
        <taxon>Craniata</taxon>
        <taxon>Vertebrata</taxon>
        <taxon>Euteleostomi</taxon>
        <taxon>Mammalia</taxon>
        <taxon>Eutheria</taxon>
        <taxon>Laurasiatheria</taxon>
        <taxon>Artiodactyla</taxon>
        <taxon>Ruminantia</taxon>
        <taxon>Pecora</taxon>
        <taxon>Bovidae</taxon>
        <taxon>Bovinae</taxon>
        <taxon>Bos</taxon>
    </lineage>
</organism>
<evidence type="ECO:0000256" key="4">
    <source>
        <dbReference type="ARBA" id="ARBA00022679"/>
    </source>
</evidence>
<dbReference type="InterPro" id="IPR015422">
    <property type="entry name" value="PyrdxlP-dep_Trfase_small"/>
</dbReference>
<dbReference type="Pfam" id="PF00202">
    <property type="entry name" value="Aminotran_3"/>
    <property type="match status" value="2"/>
</dbReference>
<keyword evidence="5" id="KW-0663">Pyridoxal phosphate</keyword>
<comment type="similarity">
    <text evidence="2">Belongs to the class-III pyridoxal-phosphate-dependent aminotransferase family.</text>
</comment>
<dbReference type="Gene3D" id="3.40.640.10">
    <property type="entry name" value="Type I PLP-dependent aspartate aminotransferase-like (Major domain)"/>
    <property type="match status" value="2"/>
</dbReference>
<evidence type="ECO:0000313" key="7">
    <source>
        <dbReference type="Ensembl" id="ENSBIXP00005031318.1"/>
    </source>
</evidence>